<evidence type="ECO:0000313" key="3">
    <source>
        <dbReference type="Proteomes" id="UP001321542"/>
    </source>
</evidence>
<evidence type="ECO:0000259" key="1">
    <source>
        <dbReference type="Pfam" id="PF06259"/>
    </source>
</evidence>
<dbReference type="SUPFAM" id="SSF53474">
    <property type="entry name" value="alpha/beta-Hydrolases"/>
    <property type="match status" value="1"/>
</dbReference>
<dbReference type="EMBL" id="AP018448">
    <property type="protein sequence ID" value="BBC35338.1"/>
    <property type="molecule type" value="Genomic_DNA"/>
</dbReference>
<reference evidence="2 3" key="2">
    <citation type="journal article" date="2023" name="ChemBioChem">
        <title>Acyltransferase Domain Exchange between Two Independent Type I Polyketide Synthases in the Same Producer Strain of Macrolide Antibiotics.</title>
        <authorList>
            <person name="Kudo F."/>
            <person name="Kishikawa K."/>
            <person name="Tsuboi K."/>
            <person name="Kido T."/>
            <person name="Usui T."/>
            <person name="Hashimoto J."/>
            <person name="Shin-Ya K."/>
            <person name="Miyanaga A."/>
            <person name="Eguchi T."/>
        </authorList>
    </citation>
    <scope>NUCLEOTIDE SEQUENCE [LARGE SCALE GENOMIC DNA]</scope>
    <source>
        <strain evidence="2 3">A-8890</strain>
    </source>
</reference>
<dbReference type="Proteomes" id="UP001321542">
    <property type="component" value="Chromosome"/>
</dbReference>
<dbReference type="Pfam" id="PF06259">
    <property type="entry name" value="Abhydrolase_8"/>
    <property type="match status" value="1"/>
</dbReference>
<reference evidence="2 3" key="1">
    <citation type="journal article" date="2010" name="ChemBioChem">
        <title>Cloning and characterization of the biosynthetic gene cluster of 16-membered macrolide antibiotic FD-891: involvement of a dual functional cytochrome P450 monooxygenase catalyzing epoxidation and hydroxylation.</title>
        <authorList>
            <person name="Kudo F."/>
            <person name="Motegi A."/>
            <person name="Mizoue K."/>
            <person name="Eguchi T."/>
        </authorList>
    </citation>
    <scope>NUCLEOTIDE SEQUENCE [LARGE SCALE GENOMIC DNA]</scope>
    <source>
        <strain evidence="2 3">A-8890</strain>
    </source>
</reference>
<dbReference type="InterPro" id="IPR010427">
    <property type="entry name" value="DUF1023"/>
</dbReference>
<protein>
    <recommendedName>
        <fullName evidence="1">DUF1023 domain-containing protein</fullName>
    </recommendedName>
</protein>
<evidence type="ECO:0000313" key="2">
    <source>
        <dbReference type="EMBL" id="BBC35338.1"/>
    </source>
</evidence>
<dbReference type="InterPro" id="IPR029058">
    <property type="entry name" value="AB_hydrolase_fold"/>
</dbReference>
<proteinExistence type="predicted"/>
<feature type="domain" description="DUF1023" evidence="1">
    <location>
        <begin position="71"/>
        <end position="232"/>
    </location>
</feature>
<accession>A0ABM7FH16</accession>
<sequence length="293" mass="30123">MPVSAAARPSVPAPRPASLAPVTAATLTETYQANRANAAEAARMAADHGDTGRAATDRSMAGPSRQFLAFDGRGPGQAVEVLGDLVKADRIAVLVPGSDTSLDTYDRFRRAATALHDSTGPGTAVIAWLGYETPGTISTTVLTPDRAEEAAPHLRAFIRELRGLVGDSARLSLLCHSYGSVVCGRAASGLDVDDIALVGSPGTGADNAAALHTPARVWAARGADDWVALVPHARADLLGTTLGFGTDPVSRSFGAQVFDAGPGGHSDYFTPGTPSLTNLTRIVRGDTEEVTGA</sequence>
<dbReference type="Gene3D" id="3.40.50.1820">
    <property type="entry name" value="alpha/beta hydrolase"/>
    <property type="match status" value="1"/>
</dbReference>
<name>A0ABM7FH16_9ACTN</name>
<organism evidence="2 3">
    <name type="scientific">Streptomyces graminofaciens</name>
    <dbReference type="NCBI Taxonomy" id="68212"/>
    <lineage>
        <taxon>Bacteria</taxon>
        <taxon>Bacillati</taxon>
        <taxon>Actinomycetota</taxon>
        <taxon>Actinomycetes</taxon>
        <taxon>Kitasatosporales</taxon>
        <taxon>Streptomycetaceae</taxon>
        <taxon>Streptomyces</taxon>
    </lineage>
</organism>
<gene>
    <name evidence="2" type="ORF">SGFS_066320</name>
</gene>
<keyword evidence="3" id="KW-1185">Reference proteome</keyword>